<proteinExistence type="predicted"/>
<organism evidence="1 2">
    <name type="scientific">Apiosordaria backusii</name>
    <dbReference type="NCBI Taxonomy" id="314023"/>
    <lineage>
        <taxon>Eukaryota</taxon>
        <taxon>Fungi</taxon>
        <taxon>Dikarya</taxon>
        <taxon>Ascomycota</taxon>
        <taxon>Pezizomycotina</taxon>
        <taxon>Sordariomycetes</taxon>
        <taxon>Sordariomycetidae</taxon>
        <taxon>Sordariales</taxon>
        <taxon>Lasiosphaeriaceae</taxon>
        <taxon>Apiosordaria</taxon>
    </lineage>
</organism>
<comment type="caution">
    <text evidence="1">The sequence shown here is derived from an EMBL/GenBank/DDBJ whole genome shotgun (WGS) entry which is preliminary data.</text>
</comment>
<gene>
    <name evidence="1" type="ORF">B0T21DRAFT_282824</name>
</gene>
<name>A0AA40ELP4_9PEZI</name>
<accession>A0AA40ELP4</accession>
<protein>
    <submittedName>
        <fullName evidence="1">Uncharacterized protein</fullName>
    </submittedName>
</protein>
<sequence>KVPVIIPCGCTRASVVPTTTTICATASPCVQCKTGWGIYVTTQSNCASGSRVTGRAGAFNENDIHNKGEEGIIRRYARPLQA</sequence>
<evidence type="ECO:0000313" key="2">
    <source>
        <dbReference type="Proteomes" id="UP001172159"/>
    </source>
</evidence>
<dbReference type="AlphaFoldDB" id="A0AA40ELP4"/>
<feature type="non-terminal residue" evidence="1">
    <location>
        <position position="1"/>
    </location>
</feature>
<keyword evidence="2" id="KW-1185">Reference proteome</keyword>
<reference evidence="1" key="1">
    <citation type="submission" date="2023-06" db="EMBL/GenBank/DDBJ databases">
        <title>Genome-scale phylogeny and comparative genomics of the fungal order Sordariales.</title>
        <authorList>
            <consortium name="Lawrence Berkeley National Laboratory"/>
            <person name="Hensen N."/>
            <person name="Bonometti L."/>
            <person name="Westerberg I."/>
            <person name="Brannstrom I.O."/>
            <person name="Guillou S."/>
            <person name="Cros-Aarteil S."/>
            <person name="Calhoun S."/>
            <person name="Haridas S."/>
            <person name="Kuo A."/>
            <person name="Mondo S."/>
            <person name="Pangilinan J."/>
            <person name="Riley R."/>
            <person name="Labutti K."/>
            <person name="Andreopoulos B."/>
            <person name="Lipzen A."/>
            <person name="Chen C."/>
            <person name="Yanf M."/>
            <person name="Daum C."/>
            <person name="Ng V."/>
            <person name="Clum A."/>
            <person name="Steindorff A."/>
            <person name="Ohm R."/>
            <person name="Martin F."/>
            <person name="Silar P."/>
            <person name="Natvig D."/>
            <person name="Lalanne C."/>
            <person name="Gautier V."/>
            <person name="Ament-Velasquez S.L."/>
            <person name="Kruys A."/>
            <person name="Hutchinson M.I."/>
            <person name="Powell A.J."/>
            <person name="Barry K."/>
            <person name="Miller A.N."/>
            <person name="Grigoriev I.V."/>
            <person name="Debuchy R."/>
            <person name="Gladieux P."/>
            <person name="Thoren M.H."/>
            <person name="Johannesson H."/>
        </authorList>
    </citation>
    <scope>NUCLEOTIDE SEQUENCE</scope>
    <source>
        <strain evidence="1">CBS 540.89</strain>
    </source>
</reference>
<dbReference type="Proteomes" id="UP001172159">
    <property type="component" value="Unassembled WGS sequence"/>
</dbReference>
<evidence type="ECO:0000313" key="1">
    <source>
        <dbReference type="EMBL" id="KAK0741652.1"/>
    </source>
</evidence>
<dbReference type="EMBL" id="JAUKTV010000003">
    <property type="protein sequence ID" value="KAK0741652.1"/>
    <property type="molecule type" value="Genomic_DNA"/>
</dbReference>